<dbReference type="PANTHER" id="PTHR15605">
    <property type="entry name" value="KINESIN-ASSOCIATED PROTEINS"/>
    <property type="match status" value="1"/>
</dbReference>
<dbReference type="SUPFAM" id="SSF48371">
    <property type="entry name" value="ARM repeat"/>
    <property type="match status" value="1"/>
</dbReference>
<dbReference type="InterPro" id="IPR011989">
    <property type="entry name" value="ARM-like"/>
</dbReference>
<feature type="region of interest" description="Disordered" evidence="1">
    <location>
        <begin position="248"/>
        <end position="290"/>
    </location>
</feature>
<dbReference type="EMBL" id="GEBQ01015751">
    <property type="protein sequence ID" value="JAT24226.1"/>
    <property type="molecule type" value="Transcribed_RNA"/>
</dbReference>
<gene>
    <name evidence="2" type="ORF">g.23731</name>
</gene>
<dbReference type="InterPro" id="IPR000225">
    <property type="entry name" value="Armadillo"/>
</dbReference>
<dbReference type="PANTHER" id="PTHR15605:SF2">
    <property type="entry name" value="KINESIN-ASSOCIATED PROTEIN 3"/>
    <property type="match status" value="1"/>
</dbReference>
<dbReference type="GO" id="GO:0035869">
    <property type="term" value="C:ciliary transition zone"/>
    <property type="evidence" value="ECO:0007669"/>
    <property type="project" value="TreeGrafter"/>
</dbReference>
<dbReference type="AlphaFoldDB" id="A0A1B6LKN4"/>
<evidence type="ECO:0000313" key="2">
    <source>
        <dbReference type="EMBL" id="JAT24226.1"/>
    </source>
</evidence>
<dbReference type="InterPro" id="IPR008658">
    <property type="entry name" value="KAP3"/>
</dbReference>
<dbReference type="GO" id="GO:0044782">
    <property type="term" value="P:cilium organization"/>
    <property type="evidence" value="ECO:0007669"/>
    <property type="project" value="TreeGrafter"/>
</dbReference>
<dbReference type="Pfam" id="PF05804">
    <property type="entry name" value="KAP"/>
    <property type="match status" value="1"/>
</dbReference>
<dbReference type="GO" id="GO:0007018">
    <property type="term" value="P:microtubule-based movement"/>
    <property type="evidence" value="ECO:0007669"/>
    <property type="project" value="TreeGrafter"/>
</dbReference>
<feature type="region of interest" description="Disordered" evidence="1">
    <location>
        <begin position="110"/>
        <end position="134"/>
    </location>
</feature>
<dbReference type="Gene3D" id="1.25.10.10">
    <property type="entry name" value="Leucine-rich Repeat Variant"/>
    <property type="match status" value="1"/>
</dbReference>
<proteinExistence type="predicted"/>
<dbReference type="InterPro" id="IPR016024">
    <property type="entry name" value="ARM-type_fold"/>
</dbReference>
<feature type="region of interest" description="Disordered" evidence="1">
    <location>
        <begin position="763"/>
        <end position="816"/>
    </location>
</feature>
<evidence type="ECO:0000256" key="1">
    <source>
        <dbReference type="SAM" id="MobiDB-lite"/>
    </source>
</evidence>
<organism evidence="2">
    <name type="scientific">Graphocephala atropunctata</name>
    <dbReference type="NCBI Taxonomy" id="36148"/>
    <lineage>
        <taxon>Eukaryota</taxon>
        <taxon>Metazoa</taxon>
        <taxon>Ecdysozoa</taxon>
        <taxon>Arthropoda</taxon>
        <taxon>Hexapoda</taxon>
        <taxon>Insecta</taxon>
        <taxon>Pterygota</taxon>
        <taxon>Neoptera</taxon>
        <taxon>Paraneoptera</taxon>
        <taxon>Hemiptera</taxon>
        <taxon>Auchenorrhyncha</taxon>
        <taxon>Membracoidea</taxon>
        <taxon>Cicadellidae</taxon>
        <taxon>Cicadellinae</taxon>
        <taxon>Cicadellini</taxon>
        <taxon>Graphocephala</taxon>
    </lineage>
</organism>
<dbReference type="SMART" id="SM00185">
    <property type="entry name" value="ARM"/>
    <property type="match status" value="3"/>
</dbReference>
<name>A0A1B6LKN4_9HEMI</name>
<dbReference type="GO" id="GO:0016939">
    <property type="term" value="C:kinesin II complex"/>
    <property type="evidence" value="ECO:0007669"/>
    <property type="project" value="TreeGrafter"/>
</dbReference>
<feature type="compositionally biased region" description="Polar residues" evidence="1">
    <location>
        <begin position="769"/>
        <end position="787"/>
    </location>
</feature>
<accession>A0A1B6LKN4</accession>
<dbReference type="SMART" id="SM01297">
    <property type="entry name" value="KAP"/>
    <property type="match status" value="1"/>
</dbReference>
<evidence type="ECO:0008006" key="3">
    <source>
        <dbReference type="Google" id="ProtNLM"/>
    </source>
</evidence>
<dbReference type="GO" id="GO:0005930">
    <property type="term" value="C:axoneme"/>
    <property type="evidence" value="ECO:0007669"/>
    <property type="project" value="TreeGrafter"/>
</dbReference>
<reference evidence="2" key="1">
    <citation type="submission" date="2015-11" db="EMBL/GenBank/DDBJ databases">
        <title>De novo transcriptome assembly of four potential Pierce s Disease insect vectors from Arizona vineyards.</title>
        <authorList>
            <person name="Tassone E.E."/>
        </authorList>
    </citation>
    <scope>NUCLEOTIDE SEQUENCE</scope>
</reference>
<dbReference type="GO" id="GO:0019894">
    <property type="term" value="F:kinesin binding"/>
    <property type="evidence" value="ECO:0007669"/>
    <property type="project" value="InterPro"/>
</dbReference>
<protein>
    <recommendedName>
        <fullName evidence="3">Kinesin-associated protein 3</fullName>
    </recommendedName>
</protein>
<sequence>MSAMQPEDARYIKRRVRSGSIDVHPTESALIVNYELEAIILGECGEPMVSEKKECQKIIRLKRLDVGTDCAALAREVVQKCTLIHPSKTAEVEHLIYYLQSRKDNAFTESVESWAEKDSGSESPSPAPTPSGQPASFTMIESYMELLYEDLPDKTRGSALILELAKDPNNLEDLANSDAVLSALARVLREDWKKNLELSTNIVYTFFCFSTFSQFHPIIQQYKVGSLCLEIVEYELNRYAQLKKEVESRSVAAAPPPPPVSRLPLPRSARRPLKAPTEEKKKPTPVSVDKVEDPTMNLRKLATLAKKQDQLLRVCFYLLLNLAENVKVEDKMRKRNVVGLLVTSLERSTLELLVLVSSFLLKLSVYRENKDEMANLNVIDKLPKLLLMKDKTLELVTLNLLYNLSFDTILREKMVRVGFLPKLVSMLGDEEPQVNVVVLKLLYHLSMDDRVKAMFTYTDCIPKVTGTMVGLEPGDELHTLSVALLVNLSLHGRCACQLLDGNNLQYLIECAFHHQSSIIMKILRNASTHTNTKHLFIDFVGDLANVVASQPSDDFTLECVGLLANLTLPELDYCTLLQRYNLVAWLKAQLVPGQAPDDLVLEVVMLISTAALDESCASLLCKADILLSLIELLKAKQEDDEIVLQIVYVFYQVARHTITRDYLIRETEAPAYLIDLMHDKNENIRKVCDACLDIIKECDETWAEKIKTEQFEWHNSHWLTMVENKALDAAVGTLADDSEAIPHYDLLQQSLLLQTGSHSSLNGDDIEIVSNNPQSDEGSRPVSSYGSTDGGHYSSELEEGVPQGSPLTKRGEESHEDVLNNALRNLVISEDNLEDDSYFQIQ</sequence>